<reference evidence="3" key="2">
    <citation type="submission" date="2022-04" db="EMBL/GenBank/DDBJ databases">
        <title>Sequencing and genomic assembly of Halococcus dombrowskii.</title>
        <authorList>
            <person name="Lim S.W."/>
            <person name="MacLea K.S."/>
        </authorList>
    </citation>
    <scope>NUCLEOTIDE SEQUENCE</scope>
    <source>
        <strain evidence="3">H4</strain>
    </source>
</reference>
<dbReference type="Proteomes" id="UP001500962">
    <property type="component" value="Unassembled WGS sequence"/>
</dbReference>
<feature type="domain" description="DUF7552" evidence="1">
    <location>
        <begin position="72"/>
        <end position="146"/>
    </location>
</feature>
<reference evidence="2" key="3">
    <citation type="submission" date="2023-12" db="EMBL/GenBank/DDBJ databases">
        <authorList>
            <person name="Sun Q."/>
            <person name="Inoue M."/>
        </authorList>
    </citation>
    <scope>NUCLEOTIDE SEQUENCE</scope>
    <source>
        <strain evidence="2">JCM 12289</strain>
    </source>
</reference>
<dbReference type="KEGG" id="hdo:MUK72_11925"/>
<evidence type="ECO:0000313" key="2">
    <source>
        <dbReference type="EMBL" id="GAA0457472.1"/>
    </source>
</evidence>
<name>A0AAV3SE05_HALDO</name>
<dbReference type="Pfam" id="PF24422">
    <property type="entry name" value="DUF7552"/>
    <property type="match status" value="1"/>
</dbReference>
<dbReference type="GeneID" id="71762567"/>
<dbReference type="RefSeq" id="WP_244701015.1">
    <property type="nucleotide sequence ID" value="NZ_BAAADN010000019.1"/>
</dbReference>
<evidence type="ECO:0000313" key="4">
    <source>
        <dbReference type="Proteomes" id="UP000830542"/>
    </source>
</evidence>
<dbReference type="AlphaFoldDB" id="A0AAV3SE05"/>
<organism evidence="2 5">
    <name type="scientific">Halococcus dombrowskii</name>
    <dbReference type="NCBI Taxonomy" id="179637"/>
    <lineage>
        <taxon>Archaea</taxon>
        <taxon>Methanobacteriati</taxon>
        <taxon>Methanobacteriota</taxon>
        <taxon>Stenosarchaea group</taxon>
        <taxon>Halobacteria</taxon>
        <taxon>Halobacteriales</taxon>
        <taxon>Halococcaceae</taxon>
        <taxon>Halococcus</taxon>
    </lineage>
</organism>
<keyword evidence="4" id="KW-1185">Reference proteome</keyword>
<gene>
    <name evidence="2" type="ORF">GCM10008985_12030</name>
    <name evidence="3" type="ORF">MUK72_11925</name>
</gene>
<evidence type="ECO:0000313" key="5">
    <source>
        <dbReference type="Proteomes" id="UP001500962"/>
    </source>
</evidence>
<sequence length="186" mass="20266">MADTTVEVPACSGTGTGASTLVRDGALADCASRVDAGSATSGSKMANEVTPIADSRISLRTIRNQPPMTEPTLDDLRARIDSLAADIGRYTIVCARTGARPVPIAGRQFPDREAATRAARAAQRYRARLRRYDPRVAYHDLIVREVMATSEERNACAATNRDWQRRFWALADRELARLRAAHGGEP</sequence>
<evidence type="ECO:0000313" key="3">
    <source>
        <dbReference type="EMBL" id="UOO94672.1"/>
    </source>
</evidence>
<proteinExistence type="predicted"/>
<protein>
    <recommendedName>
        <fullName evidence="1">DUF7552 domain-containing protein</fullName>
    </recommendedName>
</protein>
<dbReference type="EMBL" id="BAAADN010000019">
    <property type="protein sequence ID" value="GAA0457472.1"/>
    <property type="molecule type" value="Genomic_DNA"/>
</dbReference>
<dbReference type="Proteomes" id="UP000830542">
    <property type="component" value="Chromosome"/>
</dbReference>
<dbReference type="InterPro" id="IPR055974">
    <property type="entry name" value="DUF7552"/>
</dbReference>
<accession>A0AAV3SE05</accession>
<reference evidence="2" key="1">
    <citation type="journal article" date="2014" name="Int. J. Syst. Evol. Microbiol.">
        <title>Complete genome sequence of Corynebacterium casei LMG S-19264T (=DSM 44701T), isolated from a smear-ripened cheese.</title>
        <authorList>
            <consortium name="US DOE Joint Genome Institute (JGI-PGF)"/>
            <person name="Walter F."/>
            <person name="Albersmeier A."/>
            <person name="Kalinowski J."/>
            <person name="Ruckert C."/>
        </authorList>
    </citation>
    <scope>NUCLEOTIDE SEQUENCE</scope>
    <source>
        <strain evidence="2">JCM 12289</strain>
    </source>
</reference>
<dbReference type="EMBL" id="CP095005">
    <property type="protein sequence ID" value="UOO94672.1"/>
    <property type="molecule type" value="Genomic_DNA"/>
</dbReference>
<evidence type="ECO:0000259" key="1">
    <source>
        <dbReference type="Pfam" id="PF24422"/>
    </source>
</evidence>